<dbReference type="RefSeq" id="WP_124953505.1">
    <property type="nucleotide sequence ID" value="NZ_RRCH01000003.1"/>
</dbReference>
<organism evidence="2 3">
    <name type="scientific">Halocatena pleomorpha</name>
    <dbReference type="NCBI Taxonomy" id="1785090"/>
    <lineage>
        <taxon>Archaea</taxon>
        <taxon>Methanobacteriati</taxon>
        <taxon>Methanobacteriota</taxon>
        <taxon>Stenosarchaea group</taxon>
        <taxon>Halobacteria</taxon>
        <taxon>Halobacteriales</taxon>
        <taxon>Natronomonadaceae</taxon>
        <taxon>Halocatena</taxon>
    </lineage>
</organism>
<feature type="region of interest" description="Disordered" evidence="1">
    <location>
        <begin position="133"/>
        <end position="156"/>
    </location>
</feature>
<dbReference type="Proteomes" id="UP000282322">
    <property type="component" value="Unassembled WGS sequence"/>
</dbReference>
<keyword evidence="3" id="KW-1185">Reference proteome</keyword>
<protein>
    <submittedName>
        <fullName evidence="2">Uncharacterized protein</fullName>
    </submittedName>
</protein>
<evidence type="ECO:0000313" key="3">
    <source>
        <dbReference type="Proteomes" id="UP000282322"/>
    </source>
</evidence>
<reference evidence="2 3" key="1">
    <citation type="submission" date="2018-11" db="EMBL/GenBank/DDBJ databases">
        <title>Taxonoimc description of Halomarina strain SPP-AMP-1.</title>
        <authorList>
            <person name="Pal Y."/>
            <person name="Srinivasana K."/>
            <person name="Verma A."/>
            <person name="Kumar P."/>
        </authorList>
    </citation>
    <scope>NUCLEOTIDE SEQUENCE [LARGE SCALE GENOMIC DNA]</scope>
    <source>
        <strain evidence="2 3">SPP-AMP-1</strain>
    </source>
</reference>
<proteinExistence type="predicted"/>
<gene>
    <name evidence="2" type="ORF">EIK79_02235</name>
</gene>
<evidence type="ECO:0000256" key="1">
    <source>
        <dbReference type="SAM" id="MobiDB-lite"/>
    </source>
</evidence>
<dbReference type="AlphaFoldDB" id="A0A3P3RL67"/>
<dbReference type="EMBL" id="RRCH01000003">
    <property type="protein sequence ID" value="RRJ33638.1"/>
    <property type="molecule type" value="Genomic_DNA"/>
</dbReference>
<comment type="caution">
    <text evidence="2">The sequence shown here is derived from an EMBL/GenBank/DDBJ whole genome shotgun (WGS) entry which is preliminary data.</text>
</comment>
<accession>A0A3P3RL67</accession>
<name>A0A3P3RL67_9EURY</name>
<evidence type="ECO:0000313" key="2">
    <source>
        <dbReference type="EMBL" id="RRJ33638.1"/>
    </source>
</evidence>
<sequence length="156" mass="17751">MVRFVCPSCGAVPDAIETWNRVRSSRTDSDPPTIQLLLDENLDPSESPFGTETLEPVRTLHPCGHTYPNENVDTVLSLLEVLETLLEQHDETTNPLETQYLRHEIHTVSKQLDTVTQQCVDQALTVDPDQYRQWQSKRRPERTADNNSVDPSDPND</sequence>
<feature type="compositionally biased region" description="Low complexity" evidence="1">
    <location>
        <begin position="145"/>
        <end position="156"/>
    </location>
</feature>